<feature type="binding site" evidence="11">
    <location>
        <position position="62"/>
    </location>
    <ligand>
        <name>S-adenosyl-L-methionine</name>
        <dbReference type="ChEBI" id="CHEBI:59789"/>
    </ligand>
</feature>
<dbReference type="AlphaFoldDB" id="T1EF65"/>
<dbReference type="InterPro" id="IPR001737">
    <property type="entry name" value="KsgA/Erm"/>
</dbReference>
<dbReference type="FunFam" id="1.10.8.100:FF:000006">
    <property type="entry name" value="rRNA adenine N(6)-methyltransferase"/>
    <property type="match status" value="1"/>
</dbReference>
<sequence>MSTPVAFVAKLPPLPAIKEVVRLYKLRAKKQLSQNFILNYNLCKRIIKTAGSLKNSYVCEVGPGPGGLTRAILEAGAAHLSVIEKDDRFFPTLEELNAASHNRMKIYHGDVLHFNMYDIFPPEISRDWSEEPPNAHIIGNLPFSVSTPLIIRWLREISRKEGAWSRGRVRLTLTFQKEIAERMVAPVMNDQRCRLSVMCQNWCDVQHKFTITGKAFVPSPDVDVGVVQFTPRITPQILTAFEYVEKLLRHVFHYRPKMCRKGIETLFPPDRPDLTRRLLTRADVHADSRSYSLHVEDFDRMCQAYKEICDEEPHLLTYDYRSKENAVLWRNRKLLNI</sequence>
<dbReference type="GO" id="GO:0000179">
    <property type="term" value="F:rRNA (adenine-N6,N6-)-dimethyltransferase activity"/>
    <property type="evidence" value="ECO:0000318"/>
    <property type="project" value="GO_Central"/>
</dbReference>
<dbReference type="Gene3D" id="1.10.8.100">
    <property type="entry name" value="Ribosomal RNA adenine dimethylase-like, domain 2"/>
    <property type="match status" value="1"/>
</dbReference>
<dbReference type="HOGENOM" id="CLU_041220_7_0_1"/>
<evidence type="ECO:0000256" key="2">
    <source>
        <dbReference type="ARBA" id="ARBA00022552"/>
    </source>
</evidence>
<dbReference type="KEGG" id="hro:HELRODRAFT_110947"/>
<keyword evidence="9" id="KW-0496">Mitochondrion</keyword>
<dbReference type="PROSITE" id="PS51689">
    <property type="entry name" value="SAM_RNA_A_N6_MT"/>
    <property type="match status" value="1"/>
</dbReference>
<dbReference type="EMBL" id="AMQM01003721">
    <property type="status" value="NOT_ANNOTATED_CDS"/>
    <property type="molecule type" value="Genomic_DNA"/>
</dbReference>
<dbReference type="STRING" id="6412.T1EF65"/>
<keyword evidence="7" id="KW-0809">Transit peptide</keyword>
<gene>
    <name evidence="15" type="primary">20195217</name>
    <name evidence="14" type="ORF">HELRODRAFT_110947</name>
</gene>
<protein>
    <recommendedName>
        <fullName evidence="12">rRNA adenine N(6)-methyltransferase</fullName>
        <ecNumber evidence="12">2.1.1.-</ecNumber>
    </recommendedName>
</protein>
<dbReference type="InterPro" id="IPR029063">
    <property type="entry name" value="SAM-dependent_MTases_sf"/>
</dbReference>
<dbReference type="OrthoDB" id="16079at2759"/>
<dbReference type="GO" id="GO:0034246">
    <property type="term" value="F:mitochondrial transcription factor activity"/>
    <property type="evidence" value="ECO:0000318"/>
    <property type="project" value="GO_Central"/>
</dbReference>
<comment type="subcellular location">
    <subcellularLocation>
        <location evidence="1">Mitochondrion</location>
    </subcellularLocation>
</comment>
<evidence type="ECO:0000259" key="13">
    <source>
        <dbReference type="SMART" id="SM00650"/>
    </source>
</evidence>
<dbReference type="GO" id="GO:0005759">
    <property type="term" value="C:mitochondrial matrix"/>
    <property type="evidence" value="ECO:0000318"/>
    <property type="project" value="GO_Central"/>
</dbReference>
<keyword evidence="10" id="KW-0804">Transcription</keyword>
<dbReference type="InterPro" id="IPR011530">
    <property type="entry name" value="rRNA_adenine_dimethylase"/>
</dbReference>
<evidence type="ECO:0000313" key="14">
    <source>
        <dbReference type="EMBL" id="ESO06925.1"/>
    </source>
</evidence>
<dbReference type="PANTHER" id="PTHR11727:SF17">
    <property type="entry name" value="DIMETHYLADENOSINE TRANSFERASE 1, MITOCHONDRIAL"/>
    <property type="match status" value="1"/>
</dbReference>
<dbReference type="PANTHER" id="PTHR11727">
    <property type="entry name" value="DIMETHYLADENOSINE TRANSFERASE"/>
    <property type="match status" value="1"/>
</dbReference>
<keyword evidence="5 11" id="KW-0949">S-adenosyl-L-methionine</keyword>
<accession>T1EF65</accession>
<dbReference type="Gene3D" id="3.40.50.150">
    <property type="entry name" value="Vaccinia Virus protein VP39"/>
    <property type="match status" value="1"/>
</dbReference>
<feature type="domain" description="Ribosomal RNA adenine methylase transferase N-terminal" evidence="13">
    <location>
        <begin position="42"/>
        <end position="233"/>
    </location>
</feature>
<keyword evidence="16" id="KW-1185">Reference proteome</keyword>
<proteinExistence type="inferred from homology"/>
<feature type="binding site" evidence="11">
    <location>
        <position position="37"/>
    </location>
    <ligand>
        <name>S-adenosyl-L-methionine</name>
        <dbReference type="ChEBI" id="CHEBI:59789"/>
    </ligand>
</feature>
<evidence type="ECO:0000313" key="16">
    <source>
        <dbReference type="Proteomes" id="UP000015101"/>
    </source>
</evidence>
<evidence type="ECO:0000256" key="11">
    <source>
        <dbReference type="PROSITE-ProRule" id="PRU01026"/>
    </source>
</evidence>
<evidence type="ECO:0000256" key="9">
    <source>
        <dbReference type="ARBA" id="ARBA00023128"/>
    </source>
</evidence>
<dbReference type="GO" id="GO:0003723">
    <property type="term" value="F:RNA binding"/>
    <property type="evidence" value="ECO:0007669"/>
    <property type="project" value="UniProtKB-UniRule"/>
</dbReference>
<dbReference type="InParanoid" id="T1EF65"/>
<dbReference type="CDD" id="cd02440">
    <property type="entry name" value="AdoMet_MTases"/>
    <property type="match status" value="1"/>
</dbReference>
<feature type="binding site" evidence="11">
    <location>
        <position position="140"/>
    </location>
    <ligand>
        <name>S-adenosyl-L-methionine</name>
        <dbReference type="ChEBI" id="CHEBI:59789"/>
    </ligand>
</feature>
<dbReference type="GO" id="GO:0006391">
    <property type="term" value="P:transcription initiation at mitochondrial promoter"/>
    <property type="evidence" value="ECO:0000318"/>
    <property type="project" value="GO_Central"/>
</dbReference>
<dbReference type="SUPFAM" id="SSF53335">
    <property type="entry name" value="S-adenosyl-L-methionine-dependent methyltransferases"/>
    <property type="match status" value="1"/>
</dbReference>
<keyword evidence="2 12" id="KW-0698">rRNA processing</keyword>
<reference evidence="16" key="1">
    <citation type="submission" date="2012-12" db="EMBL/GenBank/DDBJ databases">
        <authorList>
            <person name="Hellsten U."/>
            <person name="Grimwood J."/>
            <person name="Chapman J.A."/>
            <person name="Shapiro H."/>
            <person name="Aerts A."/>
            <person name="Otillar R.P."/>
            <person name="Terry A.Y."/>
            <person name="Boore J.L."/>
            <person name="Simakov O."/>
            <person name="Marletaz F."/>
            <person name="Cho S.-J."/>
            <person name="Edsinger-Gonzales E."/>
            <person name="Havlak P."/>
            <person name="Kuo D.-H."/>
            <person name="Larsson T."/>
            <person name="Lv J."/>
            <person name="Arendt D."/>
            <person name="Savage R."/>
            <person name="Osoegawa K."/>
            <person name="de Jong P."/>
            <person name="Lindberg D.R."/>
            <person name="Seaver E.C."/>
            <person name="Weisblat D.A."/>
            <person name="Putnam N.H."/>
            <person name="Grigoriev I.V."/>
            <person name="Rokhsar D.S."/>
        </authorList>
    </citation>
    <scope>NUCLEOTIDE SEQUENCE</scope>
</reference>
<evidence type="ECO:0000256" key="10">
    <source>
        <dbReference type="ARBA" id="ARBA00023163"/>
    </source>
</evidence>
<dbReference type="EC" id="2.1.1.-" evidence="12"/>
<keyword evidence="4 11" id="KW-0808">Transferase</keyword>
<dbReference type="Pfam" id="PF00398">
    <property type="entry name" value="RrnaAD"/>
    <property type="match status" value="1"/>
</dbReference>
<dbReference type="Proteomes" id="UP000015101">
    <property type="component" value="Unassembled WGS sequence"/>
</dbReference>
<feature type="binding site" evidence="11">
    <location>
        <position position="110"/>
    </location>
    <ligand>
        <name>S-adenosyl-L-methionine</name>
        <dbReference type="ChEBI" id="CHEBI:59789"/>
    </ligand>
</feature>
<dbReference type="NCBIfam" id="TIGR00755">
    <property type="entry name" value="ksgA"/>
    <property type="match status" value="1"/>
</dbReference>
<dbReference type="SMART" id="SM00650">
    <property type="entry name" value="rADc"/>
    <property type="match status" value="1"/>
</dbReference>
<comment type="similarity">
    <text evidence="11 12">Belongs to the class I-like SAM-binding methyltransferase superfamily. rRNA adenine N(6)-methyltransferase family.</text>
</comment>
<dbReference type="GO" id="GO:0031167">
    <property type="term" value="P:rRNA methylation"/>
    <property type="evidence" value="ECO:0000318"/>
    <property type="project" value="GO_Central"/>
</dbReference>
<evidence type="ECO:0000256" key="7">
    <source>
        <dbReference type="ARBA" id="ARBA00022946"/>
    </source>
</evidence>
<evidence type="ECO:0000256" key="3">
    <source>
        <dbReference type="ARBA" id="ARBA00022603"/>
    </source>
</evidence>
<evidence type="ECO:0000313" key="15">
    <source>
        <dbReference type="EnsemblMetazoa" id="HelroP110947"/>
    </source>
</evidence>
<dbReference type="EMBL" id="KB096275">
    <property type="protein sequence ID" value="ESO06925.1"/>
    <property type="molecule type" value="Genomic_DNA"/>
</dbReference>
<dbReference type="GeneID" id="20195217"/>
<evidence type="ECO:0000256" key="6">
    <source>
        <dbReference type="ARBA" id="ARBA00022884"/>
    </source>
</evidence>
<dbReference type="FunFam" id="3.40.50.150:FF:000109">
    <property type="entry name" value="rRNA adenine N(6)-methyltransferase"/>
    <property type="match status" value="1"/>
</dbReference>
<organism evidence="15 16">
    <name type="scientific">Helobdella robusta</name>
    <name type="common">Californian leech</name>
    <dbReference type="NCBI Taxonomy" id="6412"/>
    <lineage>
        <taxon>Eukaryota</taxon>
        <taxon>Metazoa</taxon>
        <taxon>Spiralia</taxon>
        <taxon>Lophotrochozoa</taxon>
        <taxon>Annelida</taxon>
        <taxon>Clitellata</taxon>
        <taxon>Hirudinea</taxon>
        <taxon>Rhynchobdellida</taxon>
        <taxon>Glossiphoniidae</taxon>
        <taxon>Helobdella</taxon>
    </lineage>
</organism>
<dbReference type="OMA" id="RIEQPFK"/>
<dbReference type="InterPro" id="IPR023165">
    <property type="entry name" value="rRNA_Ade_diMease-like_C"/>
</dbReference>
<dbReference type="CTD" id="20195217"/>
<name>T1EF65_HELRO</name>
<evidence type="ECO:0000256" key="8">
    <source>
        <dbReference type="ARBA" id="ARBA00023015"/>
    </source>
</evidence>
<evidence type="ECO:0000256" key="5">
    <source>
        <dbReference type="ARBA" id="ARBA00022691"/>
    </source>
</evidence>
<evidence type="ECO:0000256" key="12">
    <source>
        <dbReference type="RuleBase" id="RU362106"/>
    </source>
</evidence>
<dbReference type="InterPro" id="IPR020598">
    <property type="entry name" value="rRNA_Ade_methylase_Trfase_N"/>
</dbReference>
<evidence type="ECO:0000256" key="4">
    <source>
        <dbReference type="ARBA" id="ARBA00022679"/>
    </source>
</evidence>
<dbReference type="EnsemblMetazoa" id="HelroT110947">
    <property type="protein sequence ID" value="HelroP110947"/>
    <property type="gene ID" value="HelroG110947"/>
</dbReference>
<feature type="binding site" evidence="11">
    <location>
        <position position="35"/>
    </location>
    <ligand>
        <name>S-adenosyl-L-methionine</name>
        <dbReference type="ChEBI" id="CHEBI:59789"/>
    </ligand>
</feature>
<evidence type="ECO:0000256" key="1">
    <source>
        <dbReference type="ARBA" id="ARBA00004173"/>
    </source>
</evidence>
<dbReference type="RefSeq" id="XP_009015021.1">
    <property type="nucleotide sequence ID" value="XM_009016773.1"/>
</dbReference>
<reference evidence="14 16" key="2">
    <citation type="journal article" date="2013" name="Nature">
        <title>Insights into bilaterian evolution from three spiralian genomes.</title>
        <authorList>
            <person name="Simakov O."/>
            <person name="Marletaz F."/>
            <person name="Cho S.J."/>
            <person name="Edsinger-Gonzales E."/>
            <person name="Havlak P."/>
            <person name="Hellsten U."/>
            <person name="Kuo D.H."/>
            <person name="Larsson T."/>
            <person name="Lv J."/>
            <person name="Arendt D."/>
            <person name="Savage R."/>
            <person name="Osoegawa K."/>
            <person name="de Jong P."/>
            <person name="Grimwood J."/>
            <person name="Chapman J.A."/>
            <person name="Shapiro H."/>
            <person name="Aerts A."/>
            <person name="Otillar R.P."/>
            <person name="Terry A.Y."/>
            <person name="Boore J.L."/>
            <person name="Grigoriev I.V."/>
            <person name="Lindberg D.R."/>
            <person name="Seaver E.C."/>
            <person name="Weisblat D.A."/>
            <person name="Putnam N.H."/>
            <person name="Rokhsar D.S."/>
        </authorList>
    </citation>
    <scope>NUCLEOTIDE SEQUENCE</scope>
</reference>
<keyword evidence="6 11" id="KW-0694">RNA-binding</keyword>
<keyword evidence="8" id="KW-0805">Transcription regulation</keyword>
<dbReference type="eggNOG" id="KOG0821">
    <property type="taxonomic scope" value="Eukaryota"/>
</dbReference>
<reference evidence="15" key="3">
    <citation type="submission" date="2015-06" db="UniProtKB">
        <authorList>
            <consortium name="EnsemblMetazoa"/>
        </authorList>
    </citation>
    <scope>IDENTIFICATION</scope>
</reference>
<feature type="binding site" evidence="11">
    <location>
        <position position="84"/>
    </location>
    <ligand>
        <name>S-adenosyl-L-methionine</name>
        <dbReference type="ChEBI" id="CHEBI:59789"/>
    </ligand>
</feature>
<dbReference type="FunCoup" id="T1EF65">
    <property type="interactions" value="319"/>
</dbReference>
<keyword evidence="3 11" id="KW-0489">Methyltransferase</keyword>